<evidence type="ECO:0000313" key="2">
    <source>
        <dbReference type="Proteomes" id="UP000385207"/>
    </source>
</evidence>
<dbReference type="AlphaFoldDB" id="A0A5E7HYC7"/>
<dbReference type="Proteomes" id="UP000385207">
    <property type="component" value="Unassembled WGS sequence"/>
</dbReference>
<sequence>MPEASIARQPQLAPAFDYSHLRAEGLGHIQRLSGLLWTDHNLHDPGITTLEILCYALTDLTYRTRFATVDLMAGPDGRMDPASLSGLAPAHEVLPTAPRTLFDYRRLLLRIEGLRNAWLDPMQNPAEPANYRLCEVPLYADCLADALSFEAKNAANQANHPVKLCGLYKVRVELEIDDLLGSMNESVLLYQVRRGPLKGAVLAFDCTDPAFLAGSIDWRANLASLDSLSVSSTPGGFDATLGLTLEGGQALTLQPCSLRVIQDRPRPDRPALNITAQAIRNVLLATTADALLPLFWRKQQRRAQALDAVRCVLHANRGLCEDFLSIATVIPYRIGICADIEIRPDADLEEVQARAFHGIEKYLSTPVIYRTLEEMLREGRQPDEIFNGPFVDFAFTCNGQPVFTKPGFITDENLANSEQRRKVQASDIINLVVDIDGVEAISNLQLRVYGSNGLPVGNAVKWTLTVPADHQPVFYMEGSKLLFHKAGIPYRAQVSEFQRTLDYLRGLDRRELYVPPDQVLPVPRGRWRHTDAFYSVQHDFPATYKIGAAGISPTEEAERIARARQFKGYLTFFDQVLADYLGQLANLRRLYSLDKTLDRTWFSQRLSGIAGSLGEFDSEFYSDTPLADDIARVRLSETEEGFLERRNRVLDHLIARFAERFADYALLSFRLTGDRLKTSDQLIEDKIDFLAEYPRLSRERGQAANIRPQDPARVWDSDNISGLERRAGRLLGIDDLSRRDLHCAGHFDKLLRTLKSGDAFQVVIRDAGNTLLFASEETFADTDAALAAAAAAYPGLREESAFEVTETGGATTFTLRIVSGPTPLTHKHAFDTEADAYQAARAIIDRYDEILASDLCNSEGMHLIEHILLRPFAKGDPLMRMCLADDCGFCGEEDPYSFRVSVVLPYWPERFRNLNFRALLERSMREEAPAHVQVKICWIGQRQMIALDAAYHAWLDARGAPLPDPAQVSDTARTLIEILESLTTVYPAASLHDCDAGEEQPIVRLGSTALGNF</sequence>
<organism evidence="1 2">
    <name type="scientific">Pseudomonas fluorescens</name>
    <dbReference type="NCBI Taxonomy" id="294"/>
    <lineage>
        <taxon>Bacteria</taxon>
        <taxon>Pseudomonadati</taxon>
        <taxon>Pseudomonadota</taxon>
        <taxon>Gammaproteobacteria</taxon>
        <taxon>Pseudomonadales</taxon>
        <taxon>Pseudomonadaceae</taxon>
        <taxon>Pseudomonas</taxon>
    </lineage>
</organism>
<protein>
    <submittedName>
        <fullName evidence="1">Uncharacterized protein</fullName>
    </submittedName>
</protein>
<dbReference type="EMBL" id="CABVII010000004">
    <property type="protein sequence ID" value="VVO69461.1"/>
    <property type="molecule type" value="Genomic_DNA"/>
</dbReference>
<accession>A0A5E7HYC7</accession>
<name>A0A5E7HYC7_PSEFL</name>
<evidence type="ECO:0000313" key="1">
    <source>
        <dbReference type="EMBL" id="VVO69461.1"/>
    </source>
</evidence>
<proteinExistence type="predicted"/>
<dbReference type="OrthoDB" id="8263000at2"/>
<reference evidence="1 2" key="1">
    <citation type="submission" date="2019-09" db="EMBL/GenBank/DDBJ databases">
        <authorList>
            <person name="Chandra G."/>
            <person name="Truman W A."/>
        </authorList>
    </citation>
    <scope>NUCLEOTIDE SEQUENCE [LARGE SCALE GENOMIC DNA]</scope>
    <source>
        <strain evidence="1">PS862</strain>
    </source>
</reference>
<dbReference type="RefSeq" id="WP_150783498.1">
    <property type="nucleotide sequence ID" value="NZ_CABVII010000004.1"/>
</dbReference>
<gene>
    <name evidence="1" type="ORF">PS862_01262</name>
</gene>